<dbReference type="EMBL" id="JARAWN010000196">
    <property type="protein sequence ID" value="MDX3133273.1"/>
    <property type="molecule type" value="Genomic_DNA"/>
</dbReference>
<accession>A0AAJ2UN71</accession>
<evidence type="ECO:0000313" key="2">
    <source>
        <dbReference type="Proteomes" id="UP001273589"/>
    </source>
</evidence>
<organism evidence="1 2">
    <name type="scientific">Streptomyces europaeiscabiei</name>
    <dbReference type="NCBI Taxonomy" id="146819"/>
    <lineage>
        <taxon>Bacteria</taxon>
        <taxon>Bacillati</taxon>
        <taxon>Actinomycetota</taxon>
        <taxon>Actinomycetes</taxon>
        <taxon>Kitasatosporales</taxon>
        <taxon>Streptomycetaceae</taxon>
        <taxon>Streptomyces</taxon>
    </lineage>
</organism>
<sequence length="40" mass="4549">MTAAEPSSDWYAEVAADWAARQRAEDEKWRIPEGGLFVTH</sequence>
<reference evidence="1" key="1">
    <citation type="journal article" date="2023" name="Microb. Genom.">
        <title>Mesoterricola silvestris gen. nov., sp. nov., Mesoterricola sediminis sp. nov., Geothrix oryzae sp. nov., Geothrix edaphica sp. nov., Geothrix rubra sp. nov., and Geothrix limicola sp. nov., six novel members of Acidobacteriota isolated from soils.</title>
        <authorList>
            <person name="Weisberg A.J."/>
            <person name="Pearce E."/>
            <person name="Kramer C.G."/>
            <person name="Chang J.H."/>
            <person name="Clarke C.R."/>
        </authorList>
    </citation>
    <scope>NUCLEOTIDE SEQUENCE</scope>
    <source>
        <strain evidence="1">ND06-05F</strain>
    </source>
</reference>
<evidence type="ECO:0000313" key="1">
    <source>
        <dbReference type="EMBL" id="MDX3133273.1"/>
    </source>
</evidence>
<proteinExistence type="predicted"/>
<dbReference type="Proteomes" id="UP001273589">
    <property type="component" value="Unassembled WGS sequence"/>
</dbReference>
<name>A0AAJ2UN71_9ACTN</name>
<comment type="caution">
    <text evidence="1">The sequence shown here is derived from an EMBL/GenBank/DDBJ whole genome shotgun (WGS) entry which is preliminary data.</text>
</comment>
<gene>
    <name evidence="1" type="ORF">PV367_26635</name>
</gene>
<dbReference type="AlphaFoldDB" id="A0AAJ2UN71"/>
<protein>
    <submittedName>
        <fullName evidence="1">Uncharacterized protein</fullName>
    </submittedName>
</protein>
<dbReference type="RefSeq" id="WP_319694797.1">
    <property type="nucleotide sequence ID" value="NZ_JARAWN010000196.1"/>
</dbReference>